<dbReference type="AlphaFoldDB" id="A0A1F6D149"/>
<dbReference type="EMBL" id="MFLC01000012">
    <property type="protein sequence ID" value="OGG55168.1"/>
    <property type="molecule type" value="Genomic_DNA"/>
</dbReference>
<proteinExistence type="predicted"/>
<dbReference type="Proteomes" id="UP000177659">
    <property type="component" value="Unassembled WGS sequence"/>
</dbReference>
<sequence>MVATISSTEDKATVFVTGSLSINPWELPPATLAEIIEKAKQLLSINFFHDRLKSIRQILEDNEKGEGIKCRATSDEVIFAGLPKGVRHNMTFLRCAWIVSRPSWPMWPSPLTPVCARTIVLSRQLNFYVLDITWERHGTFPSYTTDQWYEAKKVTLIPADLSEQFRLFTETYVQKRMAMEDHPAVQILWTFHDAQSDASTDLLNKQRLSEQRERSLGGYLRKFGVSAFRDYV</sequence>
<evidence type="ECO:0000313" key="1">
    <source>
        <dbReference type="EMBL" id="OGG55168.1"/>
    </source>
</evidence>
<comment type="caution">
    <text evidence="1">The sequence shown here is derived from an EMBL/GenBank/DDBJ whole genome shotgun (WGS) entry which is preliminary data.</text>
</comment>
<name>A0A1F6D149_9BACT</name>
<evidence type="ECO:0000313" key="2">
    <source>
        <dbReference type="Proteomes" id="UP000177659"/>
    </source>
</evidence>
<accession>A0A1F6D149</accession>
<protein>
    <submittedName>
        <fullName evidence="1">Uncharacterized protein</fullName>
    </submittedName>
</protein>
<reference evidence="1 2" key="1">
    <citation type="journal article" date="2016" name="Nat. Commun.">
        <title>Thousands of microbial genomes shed light on interconnected biogeochemical processes in an aquifer system.</title>
        <authorList>
            <person name="Anantharaman K."/>
            <person name="Brown C.T."/>
            <person name="Hug L.A."/>
            <person name="Sharon I."/>
            <person name="Castelle C.J."/>
            <person name="Probst A.J."/>
            <person name="Thomas B.C."/>
            <person name="Singh A."/>
            <person name="Wilkins M.J."/>
            <person name="Karaoz U."/>
            <person name="Brodie E.L."/>
            <person name="Williams K.H."/>
            <person name="Hubbard S.S."/>
            <person name="Banfield J.F."/>
        </authorList>
    </citation>
    <scope>NUCLEOTIDE SEQUENCE [LARGE SCALE GENOMIC DNA]</scope>
</reference>
<organism evidence="1 2">
    <name type="scientific">Candidatus Kaiserbacteria bacterium RIFCSPHIGHO2_02_FULL_49_11</name>
    <dbReference type="NCBI Taxonomy" id="1798489"/>
    <lineage>
        <taxon>Bacteria</taxon>
        <taxon>Candidatus Kaiseribacteriota</taxon>
    </lineage>
</organism>
<gene>
    <name evidence="1" type="ORF">A3D62_02565</name>
</gene>